<accession>A0A6A5UBI9</accession>
<dbReference type="Proteomes" id="UP000800035">
    <property type="component" value="Unassembled WGS sequence"/>
</dbReference>
<dbReference type="EMBL" id="ML976987">
    <property type="protein sequence ID" value="KAF1958457.1"/>
    <property type="molecule type" value="Genomic_DNA"/>
</dbReference>
<dbReference type="AlphaFoldDB" id="A0A6A5UBI9"/>
<evidence type="ECO:0000313" key="2">
    <source>
        <dbReference type="EMBL" id="KAF1958457.1"/>
    </source>
</evidence>
<feature type="compositionally biased region" description="Low complexity" evidence="1">
    <location>
        <begin position="16"/>
        <end position="37"/>
    </location>
</feature>
<sequence length="164" mass="19054">MFDRMKRRDSRRDSATESSTSSSQNTIPTHTTTPHPTIFDRLKRRDSRPNANPATEVLASHICKLRFPNYDPADDTERATKWLAKLQELQNRKIPLRFEELVNQMVHETLIITSEIAIKSPCESESEAPKRSRGASVDWPDEFDYDCTEGWIREFSVKVRSKSW</sequence>
<protein>
    <submittedName>
        <fullName evidence="2">Uncharacterized protein</fullName>
    </submittedName>
</protein>
<keyword evidence="3" id="KW-1185">Reference proteome</keyword>
<feature type="compositionally biased region" description="Basic and acidic residues" evidence="1">
    <location>
        <begin position="1"/>
        <end position="15"/>
    </location>
</feature>
<gene>
    <name evidence="2" type="ORF">CC80DRAFT_546689</name>
</gene>
<evidence type="ECO:0000256" key="1">
    <source>
        <dbReference type="SAM" id="MobiDB-lite"/>
    </source>
</evidence>
<feature type="region of interest" description="Disordered" evidence="1">
    <location>
        <begin position="1"/>
        <end position="53"/>
    </location>
</feature>
<proteinExistence type="predicted"/>
<organism evidence="2 3">
    <name type="scientific">Byssothecium circinans</name>
    <dbReference type="NCBI Taxonomy" id="147558"/>
    <lineage>
        <taxon>Eukaryota</taxon>
        <taxon>Fungi</taxon>
        <taxon>Dikarya</taxon>
        <taxon>Ascomycota</taxon>
        <taxon>Pezizomycotina</taxon>
        <taxon>Dothideomycetes</taxon>
        <taxon>Pleosporomycetidae</taxon>
        <taxon>Pleosporales</taxon>
        <taxon>Massarineae</taxon>
        <taxon>Massarinaceae</taxon>
        <taxon>Byssothecium</taxon>
    </lineage>
</organism>
<name>A0A6A5UBI9_9PLEO</name>
<reference evidence="2" key="1">
    <citation type="journal article" date="2020" name="Stud. Mycol.">
        <title>101 Dothideomycetes genomes: a test case for predicting lifestyles and emergence of pathogens.</title>
        <authorList>
            <person name="Haridas S."/>
            <person name="Albert R."/>
            <person name="Binder M."/>
            <person name="Bloem J."/>
            <person name="Labutti K."/>
            <person name="Salamov A."/>
            <person name="Andreopoulos B."/>
            <person name="Baker S."/>
            <person name="Barry K."/>
            <person name="Bills G."/>
            <person name="Bluhm B."/>
            <person name="Cannon C."/>
            <person name="Castanera R."/>
            <person name="Culley D."/>
            <person name="Daum C."/>
            <person name="Ezra D."/>
            <person name="Gonzalez J."/>
            <person name="Henrissat B."/>
            <person name="Kuo A."/>
            <person name="Liang C."/>
            <person name="Lipzen A."/>
            <person name="Lutzoni F."/>
            <person name="Magnuson J."/>
            <person name="Mondo S."/>
            <person name="Nolan M."/>
            <person name="Ohm R."/>
            <person name="Pangilinan J."/>
            <person name="Park H.-J."/>
            <person name="Ramirez L."/>
            <person name="Alfaro M."/>
            <person name="Sun H."/>
            <person name="Tritt A."/>
            <person name="Yoshinaga Y."/>
            <person name="Zwiers L.-H."/>
            <person name="Turgeon B."/>
            <person name="Goodwin S."/>
            <person name="Spatafora J."/>
            <person name="Crous P."/>
            <person name="Grigoriev I."/>
        </authorList>
    </citation>
    <scope>NUCLEOTIDE SEQUENCE</scope>
    <source>
        <strain evidence="2">CBS 675.92</strain>
    </source>
</reference>
<evidence type="ECO:0000313" key="3">
    <source>
        <dbReference type="Proteomes" id="UP000800035"/>
    </source>
</evidence>